<keyword evidence="4" id="KW-1185">Reference proteome</keyword>
<dbReference type="InterPro" id="IPR054612">
    <property type="entry name" value="Phage_capsid-like_C"/>
</dbReference>
<dbReference type="AlphaFoldDB" id="A0A2S7J0P9"/>
<organism evidence="3 4">
    <name type="scientific">Brucella oryzae</name>
    <dbReference type="NCBI Taxonomy" id="335286"/>
    <lineage>
        <taxon>Bacteria</taxon>
        <taxon>Pseudomonadati</taxon>
        <taxon>Pseudomonadota</taxon>
        <taxon>Alphaproteobacteria</taxon>
        <taxon>Hyphomicrobiales</taxon>
        <taxon>Brucellaceae</taxon>
        <taxon>Brucella/Ochrobactrum group</taxon>
        <taxon>Brucella</taxon>
    </lineage>
</organism>
<dbReference type="SUPFAM" id="SSF56563">
    <property type="entry name" value="Major capsid protein gp5"/>
    <property type="match status" value="1"/>
</dbReference>
<dbReference type="Pfam" id="PF05065">
    <property type="entry name" value="Phage_capsid"/>
    <property type="match status" value="1"/>
</dbReference>
<dbReference type="NCBIfam" id="TIGR01554">
    <property type="entry name" value="major_cap_HK97"/>
    <property type="match status" value="1"/>
</dbReference>
<evidence type="ECO:0000313" key="4">
    <source>
        <dbReference type="Proteomes" id="UP000238493"/>
    </source>
</evidence>
<sequence length="421" mass="45910">MEENQTVPLETKSVETKALGHNDGDISEAFDEFMTAFSAFREANDERLKKVEKGIDADVLLRDKVDRINRTLDEQKAALDQYVLKQVRPPLGGVALLGNIEHKQAFDGYVRRGDEQTLRGLEQKAHSYASGPDGGYLVPAELETEIGRRLAILSPIRGISSVRQVSGAVLKKPFSVSGPATGWVGETDARPQTASAKLAELQFPTMEIYAMPAATSSLLDDAAINVEQWIAEEVEAAFAEQEGAAFVNGDGINKPRGFLDYESVADNAWAWGKIGHIATGVAGALPEADPSDKLIELIYGLRAGYRQNANFVMNRKTQSVLRKLKDKDGNYLWQPPSAVGEKASLMGFGLVEAEHMPDIAADSPAIAFGDFGRGYLVVDRIGVRVLRDPYSAKPYVLFYTTKRVGGGVQDFEAIKLLKFSA</sequence>
<proteinExistence type="predicted"/>
<comment type="subcellular location">
    <subcellularLocation>
        <location evidence="1">Virion</location>
    </subcellularLocation>
</comment>
<dbReference type="RefSeq" id="WP_104755440.1">
    <property type="nucleotide sequence ID" value="NZ_PTRC01000015.1"/>
</dbReference>
<gene>
    <name evidence="3" type="ORF">C3731_09455</name>
</gene>
<evidence type="ECO:0000259" key="2">
    <source>
        <dbReference type="Pfam" id="PF05065"/>
    </source>
</evidence>
<name>A0A2S7J0P9_9HYPH</name>
<feature type="domain" description="Phage capsid-like C-terminal" evidence="2">
    <location>
        <begin position="134"/>
        <end position="419"/>
    </location>
</feature>
<reference evidence="3 4" key="1">
    <citation type="submission" date="2018-02" db="EMBL/GenBank/DDBJ databases">
        <title>Draft genome sequence of Ochrobactrum oryzae found in Brazil.</title>
        <authorList>
            <person name="Cerdeira L."/>
            <person name="Andrade F."/>
            <person name="Zacariotto T."/>
            <person name="Barbosa B."/>
            <person name="Santos S."/>
            <person name="Cassetari V."/>
            <person name="Lincopan N."/>
        </authorList>
    </citation>
    <scope>NUCLEOTIDE SEQUENCE [LARGE SCALE GENOMIC DNA]</scope>
    <source>
        <strain evidence="3 4">OA447</strain>
    </source>
</reference>
<dbReference type="InterPro" id="IPR024455">
    <property type="entry name" value="Phage_capsid"/>
</dbReference>
<protein>
    <submittedName>
        <fullName evidence="3">Phage major capsid protein</fullName>
    </submittedName>
</protein>
<dbReference type="OrthoDB" id="9786516at2"/>
<dbReference type="Proteomes" id="UP000238493">
    <property type="component" value="Unassembled WGS sequence"/>
</dbReference>
<evidence type="ECO:0000256" key="1">
    <source>
        <dbReference type="ARBA" id="ARBA00004328"/>
    </source>
</evidence>
<dbReference type="Gene3D" id="3.30.2320.10">
    <property type="entry name" value="hypothetical protein PF0899 domain"/>
    <property type="match status" value="1"/>
</dbReference>
<dbReference type="EMBL" id="PTRC01000015">
    <property type="protein sequence ID" value="PQA73832.1"/>
    <property type="molecule type" value="Genomic_DNA"/>
</dbReference>
<accession>A0A2S7J0P9</accession>
<dbReference type="Gene3D" id="3.30.2400.10">
    <property type="entry name" value="Major capsid protein gp5"/>
    <property type="match status" value="1"/>
</dbReference>
<comment type="caution">
    <text evidence="3">The sequence shown here is derived from an EMBL/GenBank/DDBJ whole genome shotgun (WGS) entry which is preliminary data.</text>
</comment>
<evidence type="ECO:0000313" key="3">
    <source>
        <dbReference type="EMBL" id="PQA73832.1"/>
    </source>
</evidence>